<dbReference type="InterPro" id="IPR016181">
    <property type="entry name" value="Acyl_CoA_acyltransferase"/>
</dbReference>
<keyword evidence="3" id="KW-1185">Reference proteome</keyword>
<keyword evidence="2" id="KW-0808">Transferase</keyword>
<dbReference type="Pfam" id="PF13302">
    <property type="entry name" value="Acetyltransf_3"/>
    <property type="match status" value="1"/>
</dbReference>
<dbReference type="PANTHER" id="PTHR43792:SF1">
    <property type="entry name" value="N-ACETYLTRANSFERASE DOMAIN-CONTAINING PROTEIN"/>
    <property type="match status" value="1"/>
</dbReference>
<dbReference type="GO" id="GO:0016747">
    <property type="term" value="F:acyltransferase activity, transferring groups other than amino-acyl groups"/>
    <property type="evidence" value="ECO:0007669"/>
    <property type="project" value="InterPro"/>
</dbReference>
<dbReference type="SUPFAM" id="SSF55729">
    <property type="entry name" value="Acyl-CoA N-acyltransferases (Nat)"/>
    <property type="match status" value="1"/>
</dbReference>
<proteinExistence type="predicted"/>
<evidence type="ECO:0000313" key="3">
    <source>
        <dbReference type="Proteomes" id="UP000198688"/>
    </source>
</evidence>
<sequence length="177" mass="19676">MSIHLTTSRLTLRRLTADDLGNLVELNSDPEVMRYFTGGEPMPSEQVRDVVLPTMLAYYERGDDFGFWAATDSTTSAFLGWFHFRPGAISREGIELGYRFSRRTWGKGYATEGSRALIAKGFTEAGVQRVFAETMAANTASRRVMEKAGLRHVATGEQGKVRYALTRAEWQATVAPG</sequence>
<protein>
    <submittedName>
        <fullName evidence="2">Protein N-acetyltransferase, RimJ/RimL family</fullName>
    </submittedName>
</protein>
<dbReference type="PROSITE" id="PS51186">
    <property type="entry name" value="GNAT"/>
    <property type="match status" value="1"/>
</dbReference>
<dbReference type="InterPro" id="IPR000182">
    <property type="entry name" value="GNAT_dom"/>
</dbReference>
<dbReference type="PANTHER" id="PTHR43792">
    <property type="entry name" value="GNAT FAMILY, PUTATIVE (AFU_ORTHOLOGUE AFUA_3G00765)-RELATED-RELATED"/>
    <property type="match status" value="1"/>
</dbReference>
<evidence type="ECO:0000313" key="2">
    <source>
        <dbReference type="EMBL" id="SDT22684.1"/>
    </source>
</evidence>
<dbReference type="Gene3D" id="3.40.630.30">
    <property type="match status" value="1"/>
</dbReference>
<dbReference type="InterPro" id="IPR051531">
    <property type="entry name" value="N-acetyltransferase"/>
</dbReference>
<accession>A0A1H1YMQ6</accession>
<reference evidence="2 3" key="1">
    <citation type="submission" date="2016-10" db="EMBL/GenBank/DDBJ databases">
        <authorList>
            <person name="de Groot N.N."/>
        </authorList>
    </citation>
    <scope>NUCLEOTIDE SEQUENCE [LARGE SCALE GENOMIC DNA]</scope>
    <source>
        <strain evidence="2 3">DSM 43941</strain>
    </source>
</reference>
<name>A0A1H1YMQ6_9ACTN</name>
<dbReference type="Proteomes" id="UP000198688">
    <property type="component" value="Chromosome I"/>
</dbReference>
<dbReference type="AlphaFoldDB" id="A0A1H1YMQ6"/>
<organism evidence="2 3">
    <name type="scientific">Actinoplanes derwentensis</name>
    <dbReference type="NCBI Taxonomy" id="113562"/>
    <lineage>
        <taxon>Bacteria</taxon>
        <taxon>Bacillati</taxon>
        <taxon>Actinomycetota</taxon>
        <taxon>Actinomycetes</taxon>
        <taxon>Micromonosporales</taxon>
        <taxon>Micromonosporaceae</taxon>
        <taxon>Actinoplanes</taxon>
    </lineage>
</organism>
<feature type="domain" description="N-acetyltransferase" evidence="1">
    <location>
        <begin position="10"/>
        <end position="168"/>
    </location>
</feature>
<evidence type="ECO:0000259" key="1">
    <source>
        <dbReference type="PROSITE" id="PS51186"/>
    </source>
</evidence>
<dbReference type="STRING" id="113562.SAMN04489716_2919"/>
<dbReference type="OrthoDB" id="3533156at2"/>
<dbReference type="RefSeq" id="WP_092545072.1">
    <property type="nucleotide sequence ID" value="NZ_BOMJ01000001.1"/>
</dbReference>
<dbReference type="EMBL" id="LT629758">
    <property type="protein sequence ID" value="SDT22684.1"/>
    <property type="molecule type" value="Genomic_DNA"/>
</dbReference>
<gene>
    <name evidence="2" type="ORF">SAMN04489716_2919</name>
</gene>